<dbReference type="EMBL" id="JAWJBA010000344">
    <property type="protein sequence ID" value="MDV2687125.1"/>
    <property type="molecule type" value="Genomic_DNA"/>
</dbReference>
<comment type="caution">
    <text evidence="1">The sequence shown here is derived from an EMBL/GenBank/DDBJ whole genome shotgun (WGS) entry which is preliminary data.</text>
</comment>
<accession>A0ABU3XGZ3</accession>
<proteinExistence type="predicted"/>
<sequence length="82" mass="9229">RQAEVTPSYSTIGITRYPEWVAAEIISEAADEVVYGEVLQSCIEAHILFDLAILDVLKKAANNVTCQYDNTLTYQRVRPLQL</sequence>
<gene>
    <name evidence="1" type="ORF">RYX56_22515</name>
</gene>
<keyword evidence="2" id="KW-1185">Reference proteome</keyword>
<evidence type="ECO:0000313" key="1">
    <source>
        <dbReference type="EMBL" id="MDV2687125.1"/>
    </source>
</evidence>
<feature type="non-terminal residue" evidence="1">
    <location>
        <position position="1"/>
    </location>
</feature>
<dbReference type="Proteomes" id="UP001287282">
    <property type="component" value="Unassembled WGS sequence"/>
</dbReference>
<dbReference type="RefSeq" id="WP_317124141.1">
    <property type="nucleotide sequence ID" value="NZ_JAWJBA010000344.1"/>
</dbReference>
<protein>
    <submittedName>
        <fullName evidence="1">Uncharacterized protein</fullName>
    </submittedName>
</protein>
<reference evidence="1 2" key="1">
    <citation type="submission" date="2023-10" db="EMBL/GenBank/DDBJ databases">
        <title>Screening of Alkalihalobacillus lindianensis BZ-TG-R113 and Its Alleviation of Salt Stress on Rapeseed Growth.</title>
        <authorList>
            <person name="Zhao B."/>
            <person name="Guo T."/>
        </authorList>
    </citation>
    <scope>NUCLEOTIDE SEQUENCE [LARGE SCALE GENOMIC DNA]</scope>
    <source>
        <strain evidence="1 2">BZ-TG-R113</strain>
    </source>
</reference>
<name>A0ABU3XGZ3_9BACI</name>
<evidence type="ECO:0000313" key="2">
    <source>
        <dbReference type="Proteomes" id="UP001287282"/>
    </source>
</evidence>
<organism evidence="1 2">
    <name type="scientific">Alkalihalophilus lindianensis</name>
    <dbReference type="NCBI Taxonomy" id="1630542"/>
    <lineage>
        <taxon>Bacteria</taxon>
        <taxon>Bacillati</taxon>
        <taxon>Bacillota</taxon>
        <taxon>Bacilli</taxon>
        <taxon>Bacillales</taxon>
        <taxon>Bacillaceae</taxon>
        <taxon>Alkalihalophilus</taxon>
    </lineage>
</organism>